<evidence type="ECO:0000313" key="3">
    <source>
        <dbReference type="Proteomes" id="UP000182486"/>
    </source>
</evidence>
<feature type="compositionally biased region" description="Low complexity" evidence="1">
    <location>
        <begin position="8"/>
        <end position="26"/>
    </location>
</feature>
<proteinExistence type="predicted"/>
<organism evidence="2 3">
    <name type="scientific">Couchioplanes caeruleus subsp. caeruleus</name>
    <dbReference type="NCBI Taxonomy" id="56427"/>
    <lineage>
        <taxon>Bacteria</taxon>
        <taxon>Bacillati</taxon>
        <taxon>Actinomycetota</taxon>
        <taxon>Actinomycetes</taxon>
        <taxon>Micromonosporales</taxon>
        <taxon>Micromonosporaceae</taxon>
        <taxon>Couchioplanes</taxon>
    </lineage>
</organism>
<dbReference type="Proteomes" id="UP000182486">
    <property type="component" value="Unassembled WGS sequence"/>
</dbReference>
<protein>
    <recommendedName>
        <fullName evidence="4">Methyl-accepting chemotaxis protein</fullName>
    </recommendedName>
</protein>
<accession>A0A1K0FJW9</accession>
<dbReference type="AlphaFoldDB" id="A0A1K0FJW9"/>
<reference evidence="2 3" key="1">
    <citation type="submission" date="2016-09" db="EMBL/GenBank/DDBJ databases">
        <title>Couchioplanes caeruleus draft genome sequence.</title>
        <authorList>
            <person name="Sheehan J."/>
            <person name="Caffrey P."/>
        </authorList>
    </citation>
    <scope>NUCLEOTIDE SEQUENCE [LARGE SCALE GENOMIC DNA]</scope>
    <source>
        <strain evidence="2 3">DSM 43634</strain>
    </source>
</reference>
<dbReference type="EMBL" id="MEIA01000178">
    <property type="protein sequence ID" value="OJF13032.1"/>
    <property type="molecule type" value="Genomic_DNA"/>
</dbReference>
<evidence type="ECO:0000256" key="1">
    <source>
        <dbReference type="SAM" id="MobiDB-lite"/>
    </source>
</evidence>
<sequence>MTQIGKVTEQTASSSEELAATAEEMSAQTAQLGQMMDFFVTGSSPGRPIMSGTVEPAGRQTWTNDSYQRGGVYNENKTPSMTPVVTHRGEVAVPDLESKFEQF</sequence>
<name>A0A1K0FJW9_9ACTN</name>
<feature type="region of interest" description="Disordered" evidence="1">
    <location>
        <begin position="52"/>
        <end position="81"/>
    </location>
</feature>
<comment type="caution">
    <text evidence="2">The sequence shown here is derived from an EMBL/GenBank/DDBJ whole genome shotgun (WGS) entry which is preliminary data.</text>
</comment>
<evidence type="ECO:0008006" key="4">
    <source>
        <dbReference type="Google" id="ProtNLM"/>
    </source>
</evidence>
<feature type="region of interest" description="Disordered" evidence="1">
    <location>
        <begin position="1"/>
        <end position="26"/>
    </location>
</feature>
<evidence type="ECO:0000313" key="2">
    <source>
        <dbReference type="EMBL" id="OJF13032.1"/>
    </source>
</evidence>
<gene>
    <name evidence="2" type="ORF">BG844_17390</name>
</gene>
<keyword evidence="3" id="KW-1185">Reference proteome</keyword>